<dbReference type="EMBL" id="RJNH01000013">
    <property type="protein sequence ID" value="RSI59620.1"/>
    <property type="molecule type" value="Genomic_DNA"/>
</dbReference>
<evidence type="ECO:0000313" key="2">
    <source>
        <dbReference type="Proteomes" id="UP000278653"/>
    </source>
</evidence>
<dbReference type="RefSeq" id="WP_125448067.1">
    <property type="nucleotide sequence ID" value="NZ_RJNH01000013.1"/>
</dbReference>
<organism evidence="1 2">
    <name type="scientific">Streptococcus mitis</name>
    <dbReference type="NCBI Taxonomy" id="28037"/>
    <lineage>
        <taxon>Bacteria</taxon>
        <taxon>Bacillati</taxon>
        <taxon>Bacillota</taxon>
        <taxon>Bacilli</taxon>
        <taxon>Lactobacillales</taxon>
        <taxon>Streptococcaceae</taxon>
        <taxon>Streptococcus</taxon>
        <taxon>Streptococcus mitis group</taxon>
    </lineage>
</organism>
<reference evidence="1 2" key="1">
    <citation type="submission" date="2018-11" db="EMBL/GenBank/DDBJ databases">
        <title>Species Designations Belie Phenotypic and Genotypic Heterogeneity in Oral Streptococci.</title>
        <authorList>
            <person name="Velsko I."/>
        </authorList>
    </citation>
    <scope>NUCLEOTIDE SEQUENCE [LARGE SCALE GENOMIC DNA]</scope>
    <source>
        <strain evidence="1 2">BCC15</strain>
    </source>
</reference>
<evidence type="ECO:0000313" key="1">
    <source>
        <dbReference type="EMBL" id="RSI59620.1"/>
    </source>
</evidence>
<proteinExistence type="predicted"/>
<dbReference type="Proteomes" id="UP000278653">
    <property type="component" value="Unassembled WGS sequence"/>
</dbReference>
<gene>
    <name evidence="1" type="ORF">D8865_09105</name>
</gene>
<accession>A0A428B8H2</accession>
<name>A0A428B8H2_STRMT</name>
<protein>
    <submittedName>
        <fullName evidence="1">Uncharacterized protein</fullName>
    </submittedName>
</protein>
<dbReference type="AlphaFoldDB" id="A0A428B8H2"/>
<comment type="caution">
    <text evidence="1">The sequence shown here is derived from an EMBL/GenBank/DDBJ whole genome shotgun (WGS) entry which is preliminary data.</text>
</comment>
<sequence length="121" mass="13717">MTQQRPANAVKTLHEEQEKVNYLSMRFIDILELPYKENKRAIDITCPLEDKDVDVIVSITIKELNEKGVLKPSSEDVTLMTILDCLNECDAREMDVTIPRLNGEVVVATIKISTKEKTVAQ</sequence>